<name>A0A0F9X537_9ZZZZ</name>
<organism evidence="3">
    <name type="scientific">marine sediment metagenome</name>
    <dbReference type="NCBI Taxonomy" id="412755"/>
    <lineage>
        <taxon>unclassified sequences</taxon>
        <taxon>metagenomes</taxon>
        <taxon>ecological metagenomes</taxon>
    </lineage>
</organism>
<accession>A0A0F9X537</accession>
<dbReference type="InterPro" id="IPR000801">
    <property type="entry name" value="Esterase-like"/>
</dbReference>
<dbReference type="Gene3D" id="3.40.50.1820">
    <property type="entry name" value="alpha/beta hydrolase"/>
    <property type="match status" value="1"/>
</dbReference>
<dbReference type="PANTHER" id="PTHR40841:SF2">
    <property type="entry name" value="SIDEROPHORE-DEGRADING ESTERASE (EUROFUNG)"/>
    <property type="match status" value="1"/>
</dbReference>
<dbReference type="Pfam" id="PF00756">
    <property type="entry name" value="Esterase"/>
    <property type="match status" value="1"/>
</dbReference>
<dbReference type="PANTHER" id="PTHR40841">
    <property type="entry name" value="SIDEROPHORE TRIACETYLFUSARININE C ESTERASE"/>
    <property type="match status" value="1"/>
</dbReference>
<evidence type="ECO:0000313" key="3">
    <source>
        <dbReference type="EMBL" id="KKN86673.1"/>
    </source>
</evidence>
<dbReference type="AlphaFoldDB" id="A0A0F9X537"/>
<evidence type="ECO:0000256" key="1">
    <source>
        <dbReference type="ARBA" id="ARBA00005622"/>
    </source>
</evidence>
<dbReference type="SUPFAM" id="SSF48452">
    <property type="entry name" value="TPR-like"/>
    <property type="match status" value="1"/>
</dbReference>
<sequence>MILKNKVLFLFFLLGLNIGFSQKTKDIIIGEKISVFSDTLNQERTILIHLPKSYNDTIYSPKIYPILFLLDAQDHFELTTGIANFMSNRLDSKLIPEYIIVGINSENRISDYTPSNSTIDPEGVFVDAFKVSGNSSKFLNFIEHELLPKIRRDYRTSSFKILTGHSLGGLTAVSDFISDDSLFDGYLAIDPSLWWDEGLLTKIVQSSEFNQEEYYKKKIYISGANNSNSINDTTAMRVNQVKFYEAVQSKPNIASKVKYEIFENEDHGTVPLTSIYKGLQFIFENYKMHHMLGASANEIQEHFNSISKTLGLKLLPEERVIDILGNYFLDSTKEIEKAISYFELNIINYPNSYHSYFSLANAESKNGLLSKAKLNYEKSLELKPKFKQAQEGLASLEVRSDN</sequence>
<dbReference type="SUPFAM" id="SSF53474">
    <property type="entry name" value="alpha/beta-Hydrolases"/>
    <property type="match status" value="1"/>
</dbReference>
<dbReference type="InterPro" id="IPR029058">
    <property type="entry name" value="AB_hydrolase_fold"/>
</dbReference>
<dbReference type="InterPro" id="IPR011990">
    <property type="entry name" value="TPR-like_helical_dom_sf"/>
</dbReference>
<dbReference type="EMBL" id="LAZR01000145">
    <property type="protein sequence ID" value="KKN86673.1"/>
    <property type="molecule type" value="Genomic_DNA"/>
</dbReference>
<gene>
    <name evidence="3" type="ORF">LCGC14_0266360</name>
</gene>
<reference evidence="3" key="1">
    <citation type="journal article" date="2015" name="Nature">
        <title>Complex archaea that bridge the gap between prokaryotes and eukaryotes.</title>
        <authorList>
            <person name="Spang A."/>
            <person name="Saw J.H."/>
            <person name="Jorgensen S.L."/>
            <person name="Zaremba-Niedzwiedzka K."/>
            <person name="Martijn J."/>
            <person name="Lind A.E."/>
            <person name="van Eijk R."/>
            <person name="Schleper C."/>
            <person name="Guy L."/>
            <person name="Ettema T.J."/>
        </authorList>
    </citation>
    <scope>NUCLEOTIDE SEQUENCE</scope>
</reference>
<evidence type="ECO:0000256" key="2">
    <source>
        <dbReference type="ARBA" id="ARBA00022801"/>
    </source>
</evidence>
<comment type="similarity">
    <text evidence="1">Belongs to the esterase D family.</text>
</comment>
<dbReference type="GO" id="GO:0016788">
    <property type="term" value="F:hydrolase activity, acting on ester bonds"/>
    <property type="evidence" value="ECO:0007669"/>
    <property type="project" value="TreeGrafter"/>
</dbReference>
<protein>
    <submittedName>
        <fullName evidence="3">Uncharacterized protein</fullName>
    </submittedName>
</protein>
<dbReference type="Gene3D" id="1.25.40.10">
    <property type="entry name" value="Tetratricopeptide repeat domain"/>
    <property type="match status" value="1"/>
</dbReference>
<keyword evidence="2" id="KW-0378">Hydrolase</keyword>
<comment type="caution">
    <text evidence="3">The sequence shown here is derived from an EMBL/GenBank/DDBJ whole genome shotgun (WGS) entry which is preliminary data.</text>
</comment>
<proteinExistence type="inferred from homology"/>
<dbReference type="InterPro" id="IPR052558">
    <property type="entry name" value="Siderophore_Hydrolase_D"/>
</dbReference>